<dbReference type="Proteomes" id="UP001565368">
    <property type="component" value="Unassembled WGS sequence"/>
</dbReference>
<reference evidence="1 2" key="1">
    <citation type="submission" date="2023-08" db="EMBL/GenBank/DDBJ databases">
        <title>Annotated Genome Sequence of Vanrija albida AlHP1.</title>
        <authorList>
            <person name="Herzog R."/>
        </authorList>
    </citation>
    <scope>NUCLEOTIDE SEQUENCE [LARGE SCALE GENOMIC DNA]</scope>
    <source>
        <strain evidence="1 2">AlHP1</strain>
    </source>
</reference>
<evidence type="ECO:0000313" key="1">
    <source>
        <dbReference type="EMBL" id="KAL1406230.1"/>
    </source>
</evidence>
<evidence type="ECO:0000313" key="2">
    <source>
        <dbReference type="Proteomes" id="UP001565368"/>
    </source>
</evidence>
<protein>
    <submittedName>
        <fullName evidence="1">Uncharacterized protein</fullName>
    </submittedName>
</protein>
<name>A0ABR3PUU2_9TREE</name>
<comment type="caution">
    <text evidence="1">The sequence shown here is derived from an EMBL/GenBank/DDBJ whole genome shotgun (WGS) entry which is preliminary data.</text>
</comment>
<gene>
    <name evidence="1" type="ORF">Q8F55_007921</name>
</gene>
<keyword evidence="2" id="KW-1185">Reference proteome</keyword>
<accession>A0ABR3PUU2</accession>
<proteinExistence type="predicted"/>
<sequence>MDSLHDLAPRVKMASHSTIQWIDSLPLPVIFLLFLARFTLFQYPLPPAAPLLPTHKEALLVEVPSPEPGSYAYVDPLSRQLIVSQTPLQPSSPPRRPRRPSKLALRAYRSPLCPLDELHEVEFEPCVHDVECA</sequence>
<organism evidence="1 2">
    <name type="scientific">Vanrija albida</name>
    <dbReference type="NCBI Taxonomy" id="181172"/>
    <lineage>
        <taxon>Eukaryota</taxon>
        <taxon>Fungi</taxon>
        <taxon>Dikarya</taxon>
        <taxon>Basidiomycota</taxon>
        <taxon>Agaricomycotina</taxon>
        <taxon>Tremellomycetes</taxon>
        <taxon>Trichosporonales</taxon>
        <taxon>Trichosporonaceae</taxon>
        <taxon>Vanrija</taxon>
    </lineage>
</organism>
<dbReference type="GeneID" id="95988964"/>
<dbReference type="EMBL" id="JBBXJM010000006">
    <property type="protein sequence ID" value="KAL1406230.1"/>
    <property type="molecule type" value="Genomic_DNA"/>
</dbReference>
<dbReference type="RefSeq" id="XP_069206174.1">
    <property type="nucleotide sequence ID" value="XM_069356333.1"/>
</dbReference>